<sequence length="85" mass="9631">MISNESVFLPSIRIAWAAKRRPVTRQRRQARRCIRADCTFSPGLKIDLAVHDRAPFDRHLGHEKPAAPEGIPLAVPEGVFFLFQP</sequence>
<comment type="caution">
    <text evidence="1">The sequence shown here is derived from an EMBL/GenBank/DDBJ whole genome shotgun (WGS) entry which is preliminary data.</text>
</comment>
<protein>
    <submittedName>
        <fullName evidence="1">Uncharacterized protein</fullName>
    </submittedName>
</protein>
<evidence type="ECO:0000313" key="1">
    <source>
        <dbReference type="EMBL" id="MPN35733.1"/>
    </source>
</evidence>
<proteinExistence type="predicted"/>
<organism evidence="1">
    <name type="scientific">bioreactor metagenome</name>
    <dbReference type="NCBI Taxonomy" id="1076179"/>
    <lineage>
        <taxon>unclassified sequences</taxon>
        <taxon>metagenomes</taxon>
        <taxon>ecological metagenomes</taxon>
    </lineage>
</organism>
<name>A0A645HJA9_9ZZZZ</name>
<accession>A0A645HJA9</accession>
<reference evidence="1" key="1">
    <citation type="submission" date="2019-08" db="EMBL/GenBank/DDBJ databases">
        <authorList>
            <person name="Kucharzyk K."/>
            <person name="Murdoch R.W."/>
            <person name="Higgins S."/>
            <person name="Loffler F."/>
        </authorList>
    </citation>
    <scope>NUCLEOTIDE SEQUENCE</scope>
</reference>
<dbReference type="AlphaFoldDB" id="A0A645HJA9"/>
<dbReference type="EMBL" id="VSSQ01089524">
    <property type="protein sequence ID" value="MPN35733.1"/>
    <property type="molecule type" value="Genomic_DNA"/>
</dbReference>
<gene>
    <name evidence="1" type="ORF">SDC9_183232</name>
</gene>